<keyword evidence="5" id="KW-0486">Methionine biosynthesis</keyword>
<reference evidence="7" key="2">
    <citation type="submission" date="2020-09" db="EMBL/GenBank/DDBJ databases">
        <authorList>
            <person name="Sun Q."/>
            <person name="Zhou Y."/>
        </authorList>
    </citation>
    <scope>NUCLEOTIDE SEQUENCE</scope>
    <source>
        <strain evidence="7">CGMCC 1.15179</strain>
    </source>
</reference>
<accession>A0A8J2VIY1</accession>
<dbReference type="NCBIfam" id="TIGR01704">
    <property type="entry name" value="MTA_SAH-Nsdase"/>
    <property type="match status" value="1"/>
</dbReference>
<evidence type="ECO:0000259" key="6">
    <source>
        <dbReference type="Pfam" id="PF01048"/>
    </source>
</evidence>
<dbReference type="GO" id="GO:0008782">
    <property type="term" value="F:adenosylhomocysteine nucleosidase activity"/>
    <property type="evidence" value="ECO:0007669"/>
    <property type="project" value="UniProtKB-EC"/>
</dbReference>
<evidence type="ECO:0000313" key="7">
    <source>
        <dbReference type="EMBL" id="GGE19878.1"/>
    </source>
</evidence>
<evidence type="ECO:0000256" key="3">
    <source>
        <dbReference type="ARBA" id="ARBA00022605"/>
    </source>
</evidence>
<dbReference type="Proteomes" id="UP000625210">
    <property type="component" value="Unassembled WGS sequence"/>
</dbReference>
<dbReference type="CDD" id="cd09008">
    <property type="entry name" value="MTAN"/>
    <property type="match status" value="1"/>
</dbReference>
<dbReference type="InterPro" id="IPR010049">
    <property type="entry name" value="MTA_SAH_Nsdase"/>
</dbReference>
<comment type="caution">
    <text evidence="7">The sequence shown here is derived from an EMBL/GenBank/DDBJ whole genome shotgun (WGS) entry which is preliminary data.</text>
</comment>
<evidence type="ECO:0000256" key="2">
    <source>
        <dbReference type="ARBA" id="ARBA00011974"/>
    </source>
</evidence>
<feature type="domain" description="Nucleoside phosphorylase" evidence="6">
    <location>
        <begin position="2"/>
        <end position="226"/>
    </location>
</feature>
<dbReference type="GO" id="GO:0008930">
    <property type="term" value="F:methylthioadenosine nucleosidase activity"/>
    <property type="evidence" value="ECO:0007669"/>
    <property type="project" value="InterPro"/>
</dbReference>
<dbReference type="SUPFAM" id="SSF53167">
    <property type="entry name" value="Purine and uridine phosphorylases"/>
    <property type="match status" value="1"/>
</dbReference>
<keyword evidence="8" id="KW-1185">Reference proteome</keyword>
<dbReference type="GO" id="GO:0019284">
    <property type="term" value="P:L-methionine salvage from S-adenosylmethionine"/>
    <property type="evidence" value="ECO:0007669"/>
    <property type="project" value="TreeGrafter"/>
</dbReference>
<dbReference type="InterPro" id="IPR035994">
    <property type="entry name" value="Nucleoside_phosphorylase_sf"/>
</dbReference>
<dbReference type="EMBL" id="BMHQ01000007">
    <property type="protein sequence ID" value="GGE19878.1"/>
    <property type="molecule type" value="Genomic_DNA"/>
</dbReference>
<dbReference type="Gene3D" id="3.40.50.1580">
    <property type="entry name" value="Nucleoside phosphorylase domain"/>
    <property type="match status" value="1"/>
</dbReference>
<evidence type="ECO:0000256" key="5">
    <source>
        <dbReference type="ARBA" id="ARBA00023167"/>
    </source>
</evidence>
<evidence type="ECO:0000256" key="1">
    <source>
        <dbReference type="ARBA" id="ARBA00004945"/>
    </source>
</evidence>
<dbReference type="GO" id="GO:0009164">
    <property type="term" value="P:nucleoside catabolic process"/>
    <property type="evidence" value="ECO:0007669"/>
    <property type="project" value="InterPro"/>
</dbReference>
<comment type="pathway">
    <text evidence="1">Amino-acid biosynthesis; L-methionine biosynthesis via salvage pathway; S-methyl-5-thio-alpha-D-ribose 1-phosphate from S-methyl-5'-thioadenosine (hydrolase route): step 1/2.</text>
</comment>
<dbReference type="PANTHER" id="PTHR46832:SF1">
    <property type="entry name" value="5'-METHYLTHIOADENOSINE_S-ADENOSYLHOMOCYSTEINE NUCLEOSIDASE"/>
    <property type="match status" value="1"/>
</dbReference>
<evidence type="ECO:0000256" key="4">
    <source>
        <dbReference type="ARBA" id="ARBA00022801"/>
    </source>
</evidence>
<dbReference type="GO" id="GO:0005829">
    <property type="term" value="C:cytosol"/>
    <property type="evidence" value="ECO:0007669"/>
    <property type="project" value="TreeGrafter"/>
</dbReference>
<reference evidence="7" key="1">
    <citation type="journal article" date="2014" name="Int. J. Syst. Evol. Microbiol.">
        <title>Complete genome sequence of Corynebacterium casei LMG S-19264T (=DSM 44701T), isolated from a smear-ripened cheese.</title>
        <authorList>
            <consortium name="US DOE Joint Genome Institute (JGI-PGF)"/>
            <person name="Walter F."/>
            <person name="Albersmeier A."/>
            <person name="Kalinowski J."/>
            <person name="Ruckert C."/>
        </authorList>
    </citation>
    <scope>NUCLEOTIDE SEQUENCE</scope>
    <source>
        <strain evidence="7">CGMCC 1.15179</strain>
    </source>
</reference>
<name>A0A8J2VIY1_9BACL</name>
<dbReference type="RefSeq" id="WP_268234862.1">
    <property type="nucleotide sequence ID" value="NZ_BMHQ01000007.1"/>
</dbReference>
<keyword evidence="4" id="KW-0378">Hydrolase</keyword>
<dbReference type="InterPro" id="IPR000845">
    <property type="entry name" value="Nucleoside_phosphorylase_d"/>
</dbReference>
<dbReference type="GO" id="GO:0019509">
    <property type="term" value="P:L-methionine salvage from methylthioadenosine"/>
    <property type="evidence" value="ECO:0007669"/>
    <property type="project" value="UniProtKB-UniPathway"/>
</dbReference>
<dbReference type="AlphaFoldDB" id="A0A8J2VIY1"/>
<dbReference type="PANTHER" id="PTHR46832">
    <property type="entry name" value="5'-METHYLTHIOADENOSINE/S-ADENOSYLHOMOCYSTEINE NUCLEOSIDASE"/>
    <property type="match status" value="1"/>
</dbReference>
<proteinExistence type="predicted"/>
<dbReference type="Pfam" id="PF01048">
    <property type="entry name" value="PNP_UDP_1"/>
    <property type="match status" value="1"/>
</dbReference>
<keyword evidence="3" id="KW-0028">Amino-acid biosynthesis</keyword>
<dbReference type="NCBIfam" id="NF004079">
    <property type="entry name" value="PRK05584.1"/>
    <property type="match status" value="1"/>
</dbReference>
<gene>
    <name evidence="7" type="primary">mtnN</name>
    <name evidence="7" type="ORF">GCM10011571_22280</name>
</gene>
<protein>
    <recommendedName>
        <fullName evidence="2">adenosylhomocysteine nucleosidase</fullName>
        <ecNumber evidence="2">3.2.2.9</ecNumber>
    </recommendedName>
</protein>
<dbReference type="UniPathway" id="UPA00904">
    <property type="reaction ID" value="UER00871"/>
</dbReference>
<sequence length="231" mass="24961">MIGIIGAMQEEIALFLEEMERETTEKVAGIEYHVGTLAGAQVVLCQSGVGKVNAAVCTQAMIDRFQVDSVVFTGVAGAVDPALDIGDIVISETCQQHDIDVTALGLPKGQIPFQEVSIFEADPVWMQAAEEAAREVTEGKVITGKVISGDQFIASPSMVVLLREEFKAACVEMEGAAVAQVCHMNEIPFVVIRSMSDRADHSANINFAEFAQTAARRSNEMVKRMIQKRQG</sequence>
<organism evidence="7 8">
    <name type="scientific">Marinithermofilum abyssi</name>
    <dbReference type="NCBI Taxonomy" id="1571185"/>
    <lineage>
        <taxon>Bacteria</taxon>
        <taxon>Bacillati</taxon>
        <taxon>Bacillota</taxon>
        <taxon>Bacilli</taxon>
        <taxon>Bacillales</taxon>
        <taxon>Thermoactinomycetaceae</taxon>
        <taxon>Marinithermofilum</taxon>
    </lineage>
</organism>
<evidence type="ECO:0000313" key="8">
    <source>
        <dbReference type="Proteomes" id="UP000625210"/>
    </source>
</evidence>
<dbReference type="EC" id="3.2.2.9" evidence="2"/>